<dbReference type="Gramene" id="PGSC0003DMT400022369">
    <property type="protein sequence ID" value="PGSC0003DMT400022369"/>
    <property type="gene ID" value="PGSC0003DMG402008678"/>
</dbReference>
<dbReference type="HOGENOM" id="CLU_194856_0_0_1"/>
<dbReference type="InParanoid" id="M1AGL7"/>
<dbReference type="PaxDb" id="4113-PGSC0003DMT400022369"/>
<dbReference type="EnsemblPlants" id="PGSC0003DMT400022368">
    <property type="protein sequence ID" value="PGSC0003DMT400022368"/>
    <property type="gene ID" value="PGSC0003DMG402008678"/>
</dbReference>
<reference evidence="1" key="2">
    <citation type="submission" date="2015-06" db="UniProtKB">
        <authorList>
            <consortium name="EnsemblPlants"/>
        </authorList>
    </citation>
    <scope>IDENTIFICATION</scope>
    <source>
        <strain evidence="1">DM1-3 516 R44</strain>
    </source>
</reference>
<evidence type="ECO:0000313" key="2">
    <source>
        <dbReference type="Proteomes" id="UP000011115"/>
    </source>
</evidence>
<proteinExistence type="predicted"/>
<dbReference type="AlphaFoldDB" id="M1AGL7"/>
<sequence length="59" mass="6848">MRNIPEGVFPFSKGACRNSYEFCCARSSKYRMEPLPTALELEEKLRPYTYSDVLSCRCC</sequence>
<name>M1AGL7_SOLTU</name>
<dbReference type="EnsemblPlants" id="PGSC0003DMT400022369">
    <property type="protein sequence ID" value="PGSC0003DMT400022369"/>
    <property type="gene ID" value="PGSC0003DMG402008678"/>
</dbReference>
<evidence type="ECO:0000313" key="1">
    <source>
        <dbReference type="EnsemblPlants" id="PGSC0003DMT400022368"/>
    </source>
</evidence>
<accession>M1AGL7</accession>
<dbReference type="OMA" id="CCAQNSI"/>
<dbReference type="Gramene" id="PGSC0003DMT400022368">
    <property type="protein sequence ID" value="PGSC0003DMT400022368"/>
    <property type="gene ID" value="PGSC0003DMG402008678"/>
</dbReference>
<protein>
    <submittedName>
        <fullName evidence="1">Zinc finger protein</fullName>
    </submittedName>
</protein>
<dbReference type="Proteomes" id="UP000011115">
    <property type="component" value="Unassembled WGS sequence"/>
</dbReference>
<organism evidence="1 2">
    <name type="scientific">Solanum tuberosum</name>
    <name type="common">Potato</name>
    <dbReference type="NCBI Taxonomy" id="4113"/>
    <lineage>
        <taxon>Eukaryota</taxon>
        <taxon>Viridiplantae</taxon>
        <taxon>Streptophyta</taxon>
        <taxon>Embryophyta</taxon>
        <taxon>Tracheophyta</taxon>
        <taxon>Spermatophyta</taxon>
        <taxon>Magnoliopsida</taxon>
        <taxon>eudicotyledons</taxon>
        <taxon>Gunneridae</taxon>
        <taxon>Pentapetalae</taxon>
        <taxon>asterids</taxon>
        <taxon>lamiids</taxon>
        <taxon>Solanales</taxon>
        <taxon>Solanaceae</taxon>
        <taxon>Solanoideae</taxon>
        <taxon>Solaneae</taxon>
        <taxon>Solanum</taxon>
    </lineage>
</organism>
<keyword evidence="2" id="KW-1185">Reference proteome</keyword>
<reference evidence="2" key="1">
    <citation type="journal article" date="2011" name="Nature">
        <title>Genome sequence and analysis of the tuber crop potato.</title>
        <authorList>
            <consortium name="The Potato Genome Sequencing Consortium"/>
        </authorList>
    </citation>
    <scope>NUCLEOTIDE SEQUENCE [LARGE SCALE GENOMIC DNA]</scope>
    <source>
        <strain evidence="2">cv. DM1-3 516 R44</strain>
    </source>
</reference>